<name>A0A512E450_9PROT</name>
<keyword evidence="1" id="KW-0812">Transmembrane</keyword>
<accession>A0A512E450</accession>
<evidence type="ECO:0000313" key="2">
    <source>
        <dbReference type="EMBL" id="GEO43250.1"/>
    </source>
</evidence>
<protein>
    <submittedName>
        <fullName evidence="2">Uncharacterized protein</fullName>
    </submittedName>
</protein>
<evidence type="ECO:0000313" key="3">
    <source>
        <dbReference type="Proteomes" id="UP000321523"/>
    </source>
</evidence>
<dbReference type="Proteomes" id="UP000321523">
    <property type="component" value="Unassembled WGS sequence"/>
</dbReference>
<sequence length="144" mass="16058">MLTYTAIRSHETALVRRFFLAAGLLTLLLLADDAFMLHEEVLPHGLGIRERYVKVGYLAIAAAFGLGFFKVLIRKNFSLLALAASFFAASLLFDNPEALQAVGLWENDFVLYVAEDGSKFTGIILWLTYLVKSAVENLNRLMRG</sequence>
<proteinExistence type="predicted"/>
<keyword evidence="1" id="KW-1133">Transmembrane helix</keyword>
<keyword evidence="1" id="KW-0472">Membrane</keyword>
<dbReference type="EMBL" id="BJYZ01000070">
    <property type="protein sequence ID" value="GEO43250.1"/>
    <property type="molecule type" value="Genomic_DNA"/>
</dbReference>
<organism evidence="2 3">
    <name type="scientific">Skermanella aerolata</name>
    <dbReference type="NCBI Taxonomy" id="393310"/>
    <lineage>
        <taxon>Bacteria</taxon>
        <taxon>Pseudomonadati</taxon>
        <taxon>Pseudomonadota</taxon>
        <taxon>Alphaproteobacteria</taxon>
        <taxon>Rhodospirillales</taxon>
        <taxon>Azospirillaceae</taxon>
        <taxon>Skermanella</taxon>
    </lineage>
</organism>
<dbReference type="AlphaFoldDB" id="A0A512E450"/>
<keyword evidence="3" id="KW-1185">Reference proteome</keyword>
<feature type="transmembrane region" description="Helical" evidence="1">
    <location>
        <begin position="109"/>
        <end position="131"/>
    </location>
</feature>
<reference evidence="2 3" key="1">
    <citation type="submission" date="2019-07" db="EMBL/GenBank/DDBJ databases">
        <title>Whole genome shotgun sequence of Skermanella aerolata NBRC 106429.</title>
        <authorList>
            <person name="Hosoyama A."/>
            <person name="Uohara A."/>
            <person name="Ohji S."/>
            <person name="Ichikawa N."/>
        </authorList>
    </citation>
    <scope>NUCLEOTIDE SEQUENCE [LARGE SCALE GENOMIC DNA]</scope>
    <source>
        <strain evidence="2 3">NBRC 106429</strain>
    </source>
</reference>
<comment type="caution">
    <text evidence="2">The sequence shown here is derived from an EMBL/GenBank/DDBJ whole genome shotgun (WGS) entry which is preliminary data.</text>
</comment>
<evidence type="ECO:0000256" key="1">
    <source>
        <dbReference type="SAM" id="Phobius"/>
    </source>
</evidence>
<gene>
    <name evidence="2" type="ORF">SAE02_73980</name>
</gene>
<feature type="transmembrane region" description="Helical" evidence="1">
    <location>
        <begin position="52"/>
        <end position="69"/>
    </location>
</feature>
<feature type="transmembrane region" description="Helical" evidence="1">
    <location>
        <begin position="76"/>
        <end position="93"/>
    </location>
</feature>